<keyword evidence="5" id="KW-1185">Reference proteome</keyword>
<dbReference type="InterPro" id="IPR053223">
    <property type="entry name" value="Prob_Methyltransferase"/>
</dbReference>
<dbReference type="Pfam" id="PF08241">
    <property type="entry name" value="Methyltransf_11"/>
    <property type="match status" value="1"/>
</dbReference>
<dbReference type="Proteomes" id="UP000822688">
    <property type="component" value="Chromosome 12"/>
</dbReference>
<dbReference type="GO" id="GO:0008757">
    <property type="term" value="F:S-adenosylmethionine-dependent methyltransferase activity"/>
    <property type="evidence" value="ECO:0007669"/>
    <property type="project" value="InterPro"/>
</dbReference>
<evidence type="ECO:0000313" key="4">
    <source>
        <dbReference type="EMBL" id="KAG0555275.1"/>
    </source>
</evidence>
<feature type="transmembrane region" description="Helical" evidence="2">
    <location>
        <begin position="23"/>
        <end position="40"/>
    </location>
</feature>
<dbReference type="AlphaFoldDB" id="A0A8T0G934"/>
<evidence type="ECO:0000256" key="2">
    <source>
        <dbReference type="SAM" id="Phobius"/>
    </source>
</evidence>
<protein>
    <recommendedName>
        <fullName evidence="3">Methyltransferase type 11 domain-containing protein</fullName>
    </recommendedName>
</protein>
<dbReference type="InterPro" id="IPR029063">
    <property type="entry name" value="SAM-dependent_MTases_sf"/>
</dbReference>
<evidence type="ECO:0000259" key="3">
    <source>
        <dbReference type="Pfam" id="PF08241"/>
    </source>
</evidence>
<feature type="domain" description="Methyltransferase type 11" evidence="3">
    <location>
        <begin position="329"/>
        <end position="423"/>
    </location>
</feature>
<evidence type="ECO:0000256" key="1">
    <source>
        <dbReference type="SAM" id="Coils"/>
    </source>
</evidence>
<keyword evidence="1" id="KW-0175">Coiled coil</keyword>
<dbReference type="EMBL" id="CM026433">
    <property type="protein sequence ID" value="KAG0555275.1"/>
    <property type="molecule type" value="Genomic_DNA"/>
</dbReference>
<accession>A0A8T0G934</accession>
<name>A0A8T0G934_CERPU</name>
<dbReference type="Gene3D" id="3.40.50.150">
    <property type="entry name" value="Vaccinia Virus protein VP39"/>
    <property type="match status" value="1"/>
</dbReference>
<dbReference type="InterPro" id="IPR013216">
    <property type="entry name" value="Methyltransf_11"/>
</dbReference>
<evidence type="ECO:0000313" key="5">
    <source>
        <dbReference type="Proteomes" id="UP000822688"/>
    </source>
</evidence>
<gene>
    <name evidence="4" type="ORF">KC19_12G157600</name>
</gene>
<keyword evidence="2" id="KW-0812">Transmembrane</keyword>
<feature type="coiled-coil region" evidence="1">
    <location>
        <begin position="73"/>
        <end position="114"/>
    </location>
</feature>
<organism evidence="4 5">
    <name type="scientific">Ceratodon purpureus</name>
    <name type="common">Fire moss</name>
    <name type="synonym">Dicranum purpureum</name>
    <dbReference type="NCBI Taxonomy" id="3225"/>
    <lineage>
        <taxon>Eukaryota</taxon>
        <taxon>Viridiplantae</taxon>
        <taxon>Streptophyta</taxon>
        <taxon>Embryophyta</taxon>
        <taxon>Bryophyta</taxon>
        <taxon>Bryophytina</taxon>
        <taxon>Bryopsida</taxon>
        <taxon>Dicranidae</taxon>
        <taxon>Pseudoditrichales</taxon>
        <taxon>Ditrichaceae</taxon>
        <taxon>Ceratodon</taxon>
    </lineage>
</organism>
<keyword evidence="2" id="KW-0472">Membrane</keyword>
<proteinExistence type="predicted"/>
<reference evidence="4" key="1">
    <citation type="submission" date="2020-06" db="EMBL/GenBank/DDBJ databases">
        <title>WGS assembly of Ceratodon purpureus strain R40.</title>
        <authorList>
            <person name="Carey S.B."/>
            <person name="Jenkins J."/>
            <person name="Shu S."/>
            <person name="Lovell J.T."/>
            <person name="Sreedasyam A."/>
            <person name="Maumus F."/>
            <person name="Tiley G.P."/>
            <person name="Fernandez-Pozo N."/>
            <person name="Barry K."/>
            <person name="Chen C."/>
            <person name="Wang M."/>
            <person name="Lipzen A."/>
            <person name="Daum C."/>
            <person name="Saski C.A."/>
            <person name="Payton A.C."/>
            <person name="Mcbreen J.C."/>
            <person name="Conrad R.E."/>
            <person name="Kollar L.M."/>
            <person name="Olsson S."/>
            <person name="Huttunen S."/>
            <person name="Landis J.B."/>
            <person name="Wickett N.J."/>
            <person name="Johnson M.G."/>
            <person name="Rensing S.A."/>
            <person name="Grimwood J."/>
            <person name="Schmutz J."/>
            <person name="Mcdaniel S.F."/>
        </authorList>
    </citation>
    <scope>NUCLEOTIDE SEQUENCE</scope>
    <source>
        <strain evidence="4">R40</strain>
    </source>
</reference>
<keyword evidence="2" id="KW-1133">Transmembrane helix</keyword>
<sequence>MSFEATLKAEDDIGKRRNYRQKVIAVLVILLLNTLAFYGFQRIERVHLYDKIVSEHASVQDSSKLQTTILQEQNDLSNQLNDTFDQIRELRRELQKAREQLAIAEDKHLTLLNDILANTKAVIEAQTDAERGSAAEALNQAIEGDPYHRWMLDRRGSLPKELREYVEPRELPFGFNPALRNDKITASVGHVCAANLEDIRTFMDYEVGKVCPDDDNLAQKLLLEGCEPLPRRRCLARGPDNPTEPLPYPDSLWTQPSDGNIHWTAYDCKSFECLNTRAQRKVFADCLDCFDLSGRELHRWVGSPSTPPAVDFTVEQVVALKGGGLRIGLDIGGGTGSFAVRMREHNVTIITSTLNLNGPFNNFIAQRGVIPFFMSIGQRFPFWDNTLDIVHSMHVLSNWIPFDAMEFIFYDIDRVLRPGGLLWLDHFFCVQSELDTIYSPLIRSFGYKELRWDVGRKLDRGEDKMEVYLSALLEKPLASRNN</sequence>
<comment type="caution">
    <text evidence="4">The sequence shown here is derived from an EMBL/GenBank/DDBJ whole genome shotgun (WGS) entry which is preliminary data.</text>
</comment>
<dbReference type="PANTHER" id="PTHR44067:SF7">
    <property type="entry name" value="METHYLTRANSFERASE TYPE 11 DOMAIN-CONTAINING PROTEIN"/>
    <property type="match status" value="1"/>
</dbReference>
<dbReference type="SUPFAM" id="SSF53335">
    <property type="entry name" value="S-adenosyl-L-methionine-dependent methyltransferases"/>
    <property type="match status" value="1"/>
</dbReference>
<dbReference type="PANTHER" id="PTHR44067">
    <property type="entry name" value="S-ADENOSYL-L-METHIONINE-DEPENDENT METHYLTRANSFERASE SUPERFAMILY PROTEIN-RELATED"/>
    <property type="match status" value="1"/>
</dbReference>